<dbReference type="SUPFAM" id="SSF54593">
    <property type="entry name" value="Glyoxalase/Bleomycin resistance protein/Dihydroxybiphenyl dioxygenase"/>
    <property type="match status" value="1"/>
</dbReference>
<accession>A0A1M6HPQ4</accession>
<protein>
    <recommendedName>
        <fullName evidence="1">VOC domain-containing protein</fullName>
    </recommendedName>
</protein>
<feature type="domain" description="VOC" evidence="1">
    <location>
        <begin position="1"/>
        <end position="114"/>
    </location>
</feature>
<dbReference type="EMBL" id="FQZK01000004">
    <property type="protein sequence ID" value="SHJ24124.1"/>
    <property type="molecule type" value="Genomic_DNA"/>
</dbReference>
<name>A0A1M6HPQ4_9ACTN</name>
<dbReference type="Proteomes" id="UP000184452">
    <property type="component" value="Unassembled WGS sequence"/>
</dbReference>
<dbReference type="Gene3D" id="3.10.180.10">
    <property type="entry name" value="2,3-Dihydroxybiphenyl 1,2-Dioxygenase, domain 1"/>
    <property type="match status" value="1"/>
</dbReference>
<dbReference type="AlphaFoldDB" id="A0A1M6HPQ4"/>
<dbReference type="PANTHER" id="PTHR35908:SF1">
    <property type="entry name" value="CONSERVED PROTEIN"/>
    <property type="match status" value="1"/>
</dbReference>
<dbReference type="InterPro" id="IPR037523">
    <property type="entry name" value="VOC_core"/>
</dbReference>
<dbReference type="PANTHER" id="PTHR35908">
    <property type="entry name" value="HYPOTHETICAL FUSION PROTEIN"/>
    <property type="match status" value="1"/>
</dbReference>
<dbReference type="RefSeq" id="WP_073378103.1">
    <property type="nucleotide sequence ID" value="NZ_FQZK01000004.1"/>
</dbReference>
<keyword evidence="3" id="KW-1185">Reference proteome</keyword>
<gene>
    <name evidence="2" type="ORF">SAMN05421803_104255</name>
</gene>
<dbReference type="InterPro" id="IPR041581">
    <property type="entry name" value="Glyoxalase_6"/>
</dbReference>
<dbReference type="STRING" id="758803.SAMN05421803_104255"/>
<reference evidence="2 3" key="1">
    <citation type="submission" date="2016-11" db="EMBL/GenBank/DDBJ databases">
        <authorList>
            <person name="Jaros S."/>
            <person name="Januszkiewicz K."/>
            <person name="Wedrychowicz H."/>
        </authorList>
    </citation>
    <scope>NUCLEOTIDE SEQUENCE [LARGE SCALE GENOMIC DNA]</scope>
    <source>
        <strain evidence="2 3">CGMCC 4.5723</strain>
    </source>
</reference>
<dbReference type="PROSITE" id="PS51819">
    <property type="entry name" value="VOC"/>
    <property type="match status" value="1"/>
</dbReference>
<dbReference type="Pfam" id="PF18029">
    <property type="entry name" value="Glyoxalase_6"/>
    <property type="match status" value="1"/>
</dbReference>
<organism evidence="2 3">
    <name type="scientific">Nocardiopsis flavescens</name>
    <dbReference type="NCBI Taxonomy" id="758803"/>
    <lineage>
        <taxon>Bacteria</taxon>
        <taxon>Bacillati</taxon>
        <taxon>Actinomycetota</taxon>
        <taxon>Actinomycetes</taxon>
        <taxon>Streptosporangiales</taxon>
        <taxon>Nocardiopsidaceae</taxon>
        <taxon>Nocardiopsis</taxon>
    </lineage>
</organism>
<dbReference type="InterPro" id="IPR029068">
    <property type="entry name" value="Glyas_Bleomycin-R_OHBP_Dase"/>
</dbReference>
<evidence type="ECO:0000313" key="2">
    <source>
        <dbReference type="EMBL" id="SHJ24124.1"/>
    </source>
</evidence>
<proteinExistence type="predicted"/>
<evidence type="ECO:0000313" key="3">
    <source>
        <dbReference type="Proteomes" id="UP000184452"/>
    </source>
</evidence>
<dbReference type="OrthoDB" id="3295209at2"/>
<sequence length="121" mass="13480">MRLVWVLDTNDLGAAADFWCAVLGFVREEGDHPVYLALRDPAGRWPDLLLQEVPEPRAGKNRMHLDMVVHDLEAETARVRALGARVVRPAFEEDGHRLAVLGDPEGNEFCLVERLDGTLGP</sequence>
<evidence type="ECO:0000259" key="1">
    <source>
        <dbReference type="PROSITE" id="PS51819"/>
    </source>
</evidence>